<keyword evidence="3" id="KW-1185">Reference proteome</keyword>
<dbReference type="InterPro" id="IPR029058">
    <property type="entry name" value="AB_hydrolase_fold"/>
</dbReference>
<gene>
    <name evidence="2" type="ORF">FKR81_40190</name>
</gene>
<dbReference type="AlphaFoldDB" id="A0A563EGD2"/>
<dbReference type="PANTHER" id="PTHR11614">
    <property type="entry name" value="PHOSPHOLIPASE-RELATED"/>
    <property type="match status" value="1"/>
</dbReference>
<evidence type="ECO:0000313" key="3">
    <source>
        <dbReference type="Proteomes" id="UP000316639"/>
    </source>
</evidence>
<comment type="caution">
    <text evidence="2">The sequence shown here is derived from an EMBL/GenBank/DDBJ whole genome shotgun (WGS) entry which is preliminary data.</text>
</comment>
<dbReference type="Gene3D" id="3.40.50.1820">
    <property type="entry name" value="alpha/beta hydrolase"/>
    <property type="match status" value="1"/>
</dbReference>
<feature type="domain" description="Serine aminopeptidase S33" evidence="1">
    <location>
        <begin position="31"/>
        <end position="282"/>
    </location>
</feature>
<evidence type="ECO:0000259" key="1">
    <source>
        <dbReference type="Pfam" id="PF12146"/>
    </source>
</evidence>
<reference evidence="2 3" key="1">
    <citation type="submission" date="2019-07" db="EMBL/GenBank/DDBJ databases">
        <title>Lentzea xizangensis sp. nov., isolated from Qinghai-Tibetan Plateau Soils.</title>
        <authorList>
            <person name="Huang J."/>
        </authorList>
    </citation>
    <scope>NUCLEOTIDE SEQUENCE [LARGE SCALE GENOMIC DNA]</scope>
    <source>
        <strain evidence="2 3">FXJ1.1311</strain>
    </source>
</reference>
<organism evidence="2 3">
    <name type="scientific">Lentzea tibetensis</name>
    <dbReference type="NCBI Taxonomy" id="2591470"/>
    <lineage>
        <taxon>Bacteria</taxon>
        <taxon>Bacillati</taxon>
        <taxon>Actinomycetota</taxon>
        <taxon>Actinomycetes</taxon>
        <taxon>Pseudonocardiales</taxon>
        <taxon>Pseudonocardiaceae</taxon>
        <taxon>Lentzea</taxon>
    </lineage>
</organism>
<sequence length="304" mass="33910">MSAVTSDDTRILPLGDDVVATLLRRRAASPDKGAILYVHGFADYFFQEHVADHYTAQGYDFYAIDLRGYGRSLRPGVPPNYTTDMAVYYDELDQAVQAIRTEDGHSRLVVVGHSTGGLITSLWAHERRDAGVVDALVLNSPWLDVVEPPPVRKLVKFLGRRFPHLKIRGGLGDVYGRSIHSDHHGEWAFDLTMKPLDGFPVLAGWIRAILLAQEKVQGGLDVRVPVLLLHSDRSLLTMKKWSQEAMTADLVIEVEHMRKWGPKIGSDVTLVEIPGGLHDLFLSPEPVRTRALTEVDSFLARQFA</sequence>
<accession>A0A563EGD2</accession>
<dbReference type="GO" id="GO:0016787">
    <property type="term" value="F:hydrolase activity"/>
    <property type="evidence" value="ECO:0007669"/>
    <property type="project" value="UniProtKB-KW"/>
</dbReference>
<proteinExistence type="predicted"/>
<dbReference type="EMBL" id="VOBR01000045">
    <property type="protein sequence ID" value="TWP44985.1"/>
    <property type="molecule type" value="Genomic_DNA"/>
</dbReference>
<dbReference type="OrthoDB" id="9801217at2"/>
<keyword evidence="2" id="KW-0378">Hydrolase</keyword>
<dbReference type="InterPro" id="IPR022742">
    <property type="entry name" value="Hydrolase_4"/>
</dbReference>
<evidence type="ECO:0000313" key="2">
    <source>
        <dbReference type="EMBL" id="TWP44985.1"/>
    </source>
</evidence>
<dbReference type="SUPFAM" id="SSF53474">
    <property type="entry name" value="alpha/beta-Hydrolases"/>
    <property type="match status" value="1"/>
</dbReference>
<dbReference type="InterPro" id="IPR051044">
    <property type="entry name" value="MAG_DAG_Lipase"/>
</dbReference>
<protein>
    <submittedName>
        <fullName evidence="2">Alpha/beta hydrolase</fullName>
    </submittedName>
</protein>
<name>A0A563EGD2_9PSEU</name>
<dbReference type="Proteomes" id="UP000316639">
    <property type="component" value="Unassembled WGS sequence"/>
</dbReference>
<dbReference type="Pfam" id="PF12146">
    <property type="entry name" value="Hydrolase_4"/>
    <property type="match status" value="1"/>
</dbReference>